<dbReference type="RefSeq" id="WP_344038623.1">
    <property type="nucleotide sequence ID" value="NZ_BAAAKE010000012.1"/>
</dbReference>
<reference evidence="2" key="1">
    <citation type="journal article" date="2019" name="Int. J. Syst. Evol. Microbiol.">
        <title>The Global Catalogue of Microorganisms (GCM) 10K type strain sequencing project: providing services to taxonomists for standard genome sequencing and annotation.</title>
        <authorList>
            <consortium name="The Broad Institute Genomics Platform"/>
            <consortium name="The Broad Institute Genome Sequencing Center for Infectious Disease"/>
            <person name="Wu L."/>
            <person name="Ma J."/>
        </authorList>
    </citation>
    <scope>NUCLEOTIDE SEQUENCE [LARGE SCALE GENOMIC DNA]</scope>
    <source>
        <strain evidence="2">KCTC 12848</strain>
    </source>
</reference>
<comment type="caution">
    <text evidence="1">The sequence shown here is derived from an EMBL/GenBank/DDBJ whole genome shotgun (WGS) entry which is preliminary data.</text>
</comment>
<dbReference type="EMBL" id="JBHSJB010000008">
    <property type="protein sequence ID" value="MFC5054160.1"/>
    <property type="molecule type" value="Genomic_DNA"/>
</dbReference>
<evidence type="ECO:0000313" key="1">
    <source>
        <dbReference type="EMBL" id="MFC5054160.1"/>
    </source>
</evidence>
<sequence>MSPRLRPDVATTDTEHGTVLLDERTGRYYQLNPTGARVLRGLLDGHSPDRIADGLANDHHLDHGRARHDVTALLDRLRTANLVVEP</sequence>
<dbReference type="Pfam" id="PF05402">
    <property type="entry name" value="PqqD"/>
    <property type="match status" value="1"/>
</dbReference>
<accession>A0ABV9XY41</accession>
<proteinExistence type="predicted"/>
<organism evidence="1 2">
    <name type="scientific">Saccharothrix xinjiangensis</name>
    <dbReference type="NCBI Taxonomy" id="204798"/>
    <lineage>
        <taxon>Bacteria</taxon>
        <taxon>Bacillati</taxon>
        <taxon>Actinomycetota</taxon>
        <taxon>Actinomycetes</taxon>
        <taxon>Pseudonocardiales</taxon>
        <taxon>Pseudonocardiaceae</taxon>
        <taxon>Saccharothrix</taxon>
    </lineage>
</organism>
<dbReference type="InterPro" id="IPR041881">
    <property type="entry name" value="PqqD_sf"/>
</dbReference>
<gene>
    <name evidence="1" type="ORF">ACFPFM_10355</name>
</gene>
<dbReference type="Proteomes" id="UP001595833">
    <property type="component" value="Unassembled WGS sequence"/>
</dbReference>
<keyword evidence="2" id="KW-1185">Reference proteome</keyword>
<dbReference type="InterPro" id="IPR008792">
    <property type="entry name" value="PQQD"/>
</dbReference>
<dbReference type="NCBIfam" id="NF033530">
    <property type="entry name" value="lasso_PqqD_Strm"/>
    <property type="match status" value="1"/>
</dbReference>
<dbReference type="Gene3D" id="1.10.10.1150">
    <property type="entry name" value="Coenzyme PQQ synthesis protein D (PqqD)"/>
    <property type="match status" value="1"/>
</dbReference>
<evidence type="ECO:0000313" key="2">
    <source>
        <dbReference type="Proteomes" id="UP001595833"/>
    </source>
</evidence>
<name>A0ABV9XY41_9PSEU</name>
<protein>
    <submittedName>
        <fullName evidence="1">Lasso peptide biosynthesis PqqD family chaperone</fullName>
    </submittedName>
</protein>